<dbReference type="PROSITE" id="PS51175">
    <property type="entry name" value="CBM6"/>
    <property type="match status" value="3"/>
</dbReference>
<dbReference type="InterPro" id="IPR004103">
    <property type="entry name" value="Lyase_8_C"/>
</dbReference>
<evidence type="ECO:0000256" key="1">
    <source>
        <dbReference type="ARBA" id="ARBA00006699"/>
    </source>
</evidence>
<dbReference type="GO" id="GO:0016837">
    <property type="term" value="F:carbon-oxygen lyase activity, acting on polysaccharides"/>
    <property type="evidence" value="ECO:0007669"/>
    <property type="project" value="UniProtKB-ARBA"/>
</dbReference>
<accession>A0A4S4BIJ4</accession>
<dbReference type="PANTHER" id="PTHR38481">
    <property type="entry name" value="HYALURONATE LYASE"/>
    <property type="match status" value="1"/>
</dbReference>
<proteinExistence type="inferred from homology"/>
<gene>
    <name evidence="5" type="ORF">E6C55_25610</name>
</gene>
<dbReference type="InterPro" id="IPR011432">
    <property type="entry name" value="Shr-like_HID"/>
</dbReference>
<dbReference type="Gene3D" id="2.70.98.10">
    <property type="match status" value="2"/>
</dbReference>
<keyword evidence="2" id="KW-0456">Lyase</keyword>
<dbReference type="OrthoDB" id="6636047at2"/>
<comment type="caution">
    <text evidence="5">The sequence shown here is derived from an EMBL/GenBank/DDBJ whole genome shotgun (WGS) entry which is preliminary data.</text>
</comment>
<feature type="domain" description="F5/8 type C" evidence="3">
    <location>
        <begin position="404"/>
        <end position="544"/>
    </location>
</feature>
<dbReference type="Gene3D" id="2.60.120.260">
    <property type="entry name" value="Galactose-binding domain-like"/>
    <property type="match status" value="2"/>
</dbReference>
<feature type="domain" description="CBM6" evidence="4">
    <location>
        <begin position="1402"/>
        <end position="1545"/>
    </location>
</feature>
<evidence type="ECO:0000259" key="3">
    <source>
        <dbReference type="PROSITE" id="PS50022"/>
    </source>
</evidence>
<dbReference type="InterPro" id="IPR014718">
    <property type="entry name" value="GH-type_carb-bd"/>
</dbReference>
<dbReference type="GO" id="GO:0005576">
    <property type="term" value="C:extracellular region"/>
    <property type="evidence" value="ECO:0007669"/>
    <property type="project" value="InterPro"/>
</dbReference>
<comment type="similarity">
    <text evidence="1">Belongs to the polysaccharide lyase 8 family.</text>
</comment>
<feature type="domain" description="F5/8 type C" evidence="3">
    <location>
        <begin position="257"/>
        <end position="403"/>
    </location>
</feature>
<feature type="domain" description="CBM6" evidence="4">
    <location>
        <begin position="1142"/>
        <end position="1288"/>
    </location>
</feature>
<dbReference type="Pfam" id="PF02884">
    <property type="entry name" value="Lyase_8_C"/>
    <property type="match status" value="1"/>
</dbReference>
<dbReference type="PANTHER" id="PTHR38481:SF1">
    <property type="entry name" value="HYALURONATE LYASE"/>
    <property type="match status" value="1"/>
</dbReference>
<dbReference type="Pfam" id="PF07550">
    <property type="entry name" value="Shr-like_HID"/>
    <property type="match status" value="4"/>
</dbReference>
<name>A0A4S4BIJ4_9BACL</name>
<dbReference type="Pfam" id="PF17829">
    <property type="entry name" value="GH115_C"/>
    <property type="match status" value="4"/>
</dbReference>
<keyword evidence="6" id="KW-1185">Reference proteome</keyword>
<dbReference type="InterPro" id="IPR041437">
    <property type="entry name" value="GH115_C"/>
</dbReference>
<evidence type="ECO:0000259" key="4">
    <source>
        <dbReference type="PROSITE" id="PS51175"/>
    </source>
</evidence>
<dbReference type="Proteomes" id="UP000310636">
    <property type="component" value="Unassembled WGS sequence"/>
</dbReference>
<dbReference type="InterPro" id="IPR000421">
    <property type="entry name" value="FA58C"/>
</dbReference>
<dbReference type="InterPro" id="IPR005084">
    <property type="entry name" value="CBM6"/>
</dbReference>
<dbReference type="SUPFAM" id="SSF49785">
    <property type="entry name" value="Galactose-binding domain-like"/>
    <property type="match status" value="4"/>
</dbReference>
<dbReference type="InterPro" id="IPR011013">
    <property type="entry name" value="Gal_mutarotase_sf_dom"/>
</dbReference>
<dbReference type="InterPro" id="IPR003159">
    <property type="entry name" value="Lyase_8_central_dom"/>
</dbReference>
<dbReference type="SUPFAM" id="SSF49863">
    <property type="entry name" value="Hyaluronate lyase-like, C-terminal domain"/>
    <property type="match status" value="1"/>
</dbReference>
<feature type="domain" description="CBM6" evidence="4">
    <location>
        <begin position="1664"/>
        <end position="1808"/>
    </location>
</feature>
<dbReference type="SUPFAM" id="SSF74650">
    <property type="entry name" value="Galactose mutarotase-like"/>
    <property type="match status" value="2"/>
</dbReference>
<dbReference type="GO" id="GO:0005975">
    <property type="term" value="P:carbohydrate metabolic process"/>
    <property type="evidence" value="ECO:0007669"/>
    <property type="project" value="InterPro"/>
</dbReference>
<dbReference type="InterPro" id="IPR008979">
    <property type="entry name" value="Galactose-bd-like_sf"/>
</dbReference>
<evidence type="ECO:0000313" key="6">
    <source>
        <dbReference type="Proteomes" id="UP000310636"/>
    </source>
</evidence>
<reference evidence="5 6" key="1">
    <citation type="submission" date="2019-04" db="EMBL/GenBank/DDBJ databases">
        <title>Cohnella sp. nov. isolated from preserved vegetables.</title>
        <authorList>
            <person name="Lin S.-Y."/>
            <person name="Hung M.-H."/>
            <person name="Young C.-C."/>
        </authorList>
    </citation>
    <scope>NUCLEOTIDE SEQUENCE [LARGE SCALE GENOMIC DNA]</scope>
    <source>
        <strain evidence="5 6">CC-MHH1044</strain>
    </source>
</reference>
<dbReference type="Gene3D" id="1.50.10.100">
    <property type="entry name" value="Chondroitin AC/alginate lyase"/>
    <property type="match status" value="1"/>
</dbReference>
<dbReference type="Gene3D" id="2.60.220.10">
    <property type="entry name" value="Polysaccharide lyase family 8-like, C-terminal"/>
    <property type="match status" value="1"/>
</dbReference>
<dbReference type="PROSITE" id="PS50022">
    <property type="entry name" value="FA58C_3"/>
    <property type="match status" value="2"/>
</dbReference>
<dbReference type="Pfam" id="PF00754">
    <property type="entry name" value="F5_F8_type_C"/>
    <property type="match status" value="2"/>
</dbReference>
<dbReference type="EMBL" id="SSOB01000041">
    <property type="protein sequence ID" value="THF74422.1"/>
    <property type="molecule type" value="Genomic_DNA"/>
</dbReference>
<dbReference type="Pfam" id="PF02278">
    <property type="entry name" value="Lyase_8"/>
    <property type="match status" value="2"/>
</dbReference>
<dbReference type="InterPro" id="IPR011071">
    <property type="entry name" value="Lyase_8-like_C"/>
</dbReference>
<dbReference type="Gene3D" id="2.60.120.1620">
    <property type="match status" value="4"/>
</dbReference>
<dbReference type="GO" id="GO:0030246">
    <property type="term" value="F:carbohydrate binding"/>
    <property type="evidence" value="ECO:0007669"/>
    <property type="project" value="InterPro"/>
</dbReference>
<evidence type="ECO:0000256" key="2">
    <source>
        <dbReference type="ARBA" id="ARBA00023239"/>
    </source>
</evidence>
<evidence type="ECO:0000313" key="5">
    <source>
        <dbReference type="EMBL" id="THF74422.1"/>
    </source>
</evidence>
<sequence length="1825" mass="196286">MYKGTIMDMTQGRAVSRVGESEGAGITLLRTLVDISQFAPPADALRIKRIIKYQIQQSGTQIPYAGAPMSTLLQLKTILNDPSILPADGRNEFQLMSAMDRAVLWRPSFTLGLSMFSDRTYDYEMGVGENLKGWYTNYGMTYLYNGDPDQYTGNYWATVNKYRLPGTTIDTRTRTSDGTATANTRGRGNWTGGTEMLGQYGAVGMELDDLETTLQARKSWFMFDDEVVALGAGINSTDGRTIETTVDNRKLTGYTKLNDVPAGAAADADPSVPYAWRVAEVKDQLYTVGRYDLLDNRADTLWSSVGDGSWILFDLGVARPVSYIGAALYKSSTRIYTFDVQVSSDGTNWTTALSGAQSALTVGDADLQAIDIPDQTTRFVRIIGQGNSENGNNTYAEVQIYAPCSSGNLLIPIGFAPQSAASVTDSGSVGDAPRLAMDGDLGTVWQQEGDGKWLTADLGEARQVGYVALAFGAGDAAAYPFDLEASMDGASWTSLLTSAQSSGVSAELEVFDVVDTTARYLRVVGHGNDMDDYIRIAEFQTYAPGAIGNAIQPLHTRQVVIPDHDLIVNGQLQPSAIGWNDTLANVSWAYLEGTGGYYFPDGGATLHALRETRTDNWKSVNNGQSDTNYSDSYVTMWYDHGANPADAAYEYVLLPNKSSAETAAYADNADITVLANSAQVQAVKERKLGIVAANFWEDETRTVDIITSNKKSSVMVKRTGSDIDVSVSDPTQSNEGTVEIELNVGADEVLSSDPGVTVTQLVPSIKLSVNVDKAAGKSFHVKLRSHETALGSSGQVVIEAERYQSQTALGDYQWSETYDESASGNVAMLSGPVEGTAQVWNTTSRLNYPVQFDSAGTYYVWLRGAGPDPVSDSVYIGLNGTVTTSGNFAIVPNDGVYGWRSVKGDYATRTTIVIPSAGLYTVNLFIREPGAAIDKLLLTKDAGYTPTGVGPATSPILPEAIADTSANRIGQPIDIAFVDREPWRDALNEVSVDGTPLSGSQYTVSAGRVRIASAAFPSAKTYAIVLRATGYPDVTVSQPVTAASPIAPPALQAQTTDNLSGGSIAIKFIDQPDWRQAITNISLDGRRLLNSEYAMTPGKLTIAAGVLTGEAPYEIRIKATGYDDATISQSMRYPFVEKSGRIVLEAERYHSKQARLGQDWVLDTDFAGYTGTGTMLAAPDIGNFYDAQYSTFSPQLNYAVDFPQAGTYYIWSRSYNVDSNADSIHIGLNGRQQTSGQYLFTGGTGAYTWRSGNATNVRRTLEVPAAGINTVNVWFREDGVRLDKFILTRDASYTPSGEGPSEMEFAPVLHADAADNLVGEPVELTFAADASWQAAISGVTVDDIPLSSGQYTVTNGQLAIAANAFDGPGARVYAIGVQAEGYVEATVAQTLREPYGIQDGLVVIEAERAHNNVPSGDYKWEQDDYGSYSGSGAMLANPTTGAAQVWNTASRLDYQVNFDETGTYYVWIRGAGINTNSDSLYVGLDGAVPASGNFAVGSNNGAYEWWKLKGDYVTRTTLTIANTGVHTINLFIREPGMRVDKLILTQNASYAPTGAGPAETEPVPIKYPPLLQSDRSYNVIGYPIEIGFADRADWRTAITEVKLDGTTVDPSKYVISGERLTLSASVFEAGGAGTYTIAIIADGYPDATVSQVIRNPYTVQDGLAVMEAERYHDQVVKGTYSWIEDQSGSGYSGSGVMLAAPTTGSAQVWNTTSHLDYLIDFDSAGTYYVWVRGAGTNGNSDSLYVGLDGTIASSGNTAIIPDNGTYNWRNLQGDYVSRMTLTVDSAGLHTLNLFIREPGAHIDKILLTQNASYTPTGLGPDETES</sequence>
<dbReference type="InterPro" id="IPR038970">
    <property type="entry name" value="Lyase_8"/>
</dbReference>
<protein>
    <submittedName>
        <fullName evidence="5">DUF1533 domain-containing protein</fullName>
    </submittedName>
</protein>
<dbReference type="SUPFAM" id="SSF48230">
    <property type="entry name" value="Chondroitin AC/alginate lyase"/>
    <property type="match status" value="1"/>
</dbReference>
<dbReference type="InterPro" id="IPR008929">
    <property type="entry name" value="Chondroitin_lyas"/>
</dbReference>
<dbReference type="CDD" id="cd02795">
    <property type="entry name" value="CBM6-CBM35-CBM36_like"/>
    <property type="match status" value="1"/>
</dbReference>
<organism evidence="5 6">
    <name type="scientific">Cohnella fermenti</name>
    <dbReference type="NCBI Taxonomy" id="2565925"/>
    <lineage>
        <taxon>Bacteria</taxon>
        <taxon>Bacillati</taxon>
        <taxon>Bacillota</taxon>
        <taxon>Bacilli</taxon>
        <taxon>Bacillales</taxon>
        <taxon>Paenibacillaceae</taxon>
        <taxon>Cohnella</taxon>
    </lineage>
</organism>